<dbReference type="EMBL" id="JACXVP010000010">
    <property type="protein sequence ID" value="KAG5580325.1"/>
    <property type="molecule type" value="Genomic_DNA"/>
</dbReference>
<dbReference type="AlphaFoldDB" id="A0A9J5WYK2"/>
<dbReference type="Proteomes" id="UP000824120">
    <property type="component" value="Chromosome 10"/>
</dbReference>
<evidence type="ECO:0000256" key="1">
    <source>
        <dbReference type="SAM" id="MobiDB-lite"/>
    </source>
</evidence>
<reference evidence="2 3" key="1">
    <citation type="submission" date="2020-09" db="EMBL/GenBank/DDBJ databases">
        <title>De no assembly of potato wild relative species, Solanum commersonii.</title>
        <authorList>
            <person name="Cho K."/>
        </authorList>
    </citation>
    <scope>NUCLEOTIDE SEQUENCE [LARGE SCALE GENOMIC DNA]</scope>
    <source>
        <strain evidence="2">LZ3.2</strain>
        <tissue evidence="2">Leaf</tissue>
    </source>
</reference>
<accession>A0A9J5WYK2</accession>
<proteinExistence type="predicted"/>
<feature type="region of interest" description="Disordered" evidence="1">
    <location>
        <begin position="1"/>
        <end position="24"/>
    </location>
</feature>
<gene>
    <name evidence="2" type="ORF">H5410_050952</name>
</gene>
<evidence type="ECO:0000313" key="3">
    <source>
        <dbReference type="Proteomes" id="UP000824120"/>
    </source>
</evidence>
<evidence type="ECO:0000313" key="2">
    <source>
        <dbReference type="EMBL" id="KAG5580325.1"/>
    </source>
</evidence>
<dbReference type="OrthoDB" id="1938220at2759"/>
<organism evidence="2 3">
    <name type="scientific">Solanum commersonii</name>
    <name type="common">Commerson's wild potato</name>
    <name type="synonym">Commerson's nightshade</name>
    <dbReference type="NCBI Taxonomy" id="4109"/>
    <lineage>
        <taxon>Eukaryota</taxon>
        <taxon>Viridiplantae</taxon>
        <taxon>Streptophyta</taxon>
        <taxon>Embryophyta</taxon>
        <taxon>Tracheophyta</taxon>
        <taxon>Spermatophyta</taxon>
        <taxon>Magnoliopsida</taxon>
        <taxon>eudicotyledons</taxon>
        <taxon>Gunneridae</taxon>
        <taxon>Pentapetalae</taxon>
        <taxon>asterids</taxon>
        <taxon>lamiids</taxon>
        <taxon>Solanales</taxon>
        <taxon>Solanaceae</taxon>
        <taxon>Solanoideae</taxon>
        <taxon>Solaneae</taxon>
        <taxon>Solanum</taxon>
    </lineage>
</organism>
<sequence>MIDDQQGMDITPLQTQYRTPTPTDPLDKVAACKVKSVPIIDEYEMEASEDELDMDNKSLQDQEDDGEILIKAFSPHNATDLEEEIQQVSNQQGLSPRGTHYDRFQKNKVQNPNAIFKHQLTMDHAMSNCNGKIWLFWNLEVDCKVLEEDEQQITCELTHIELQTPFTATFVYAKCKDHLRRPLWDRMLHHANAEYENRVKVAEDSFIQNNSEENRTALHEINAEYIRFLKLEDSILK</sequence>
<protein>
    <submittedName>
        <fullName evidence="2">Uncharacterized protein</fullName>
    </submittedName>
</protein>
<feature type="compositionally biased region" description="Polar residues" evidence="1">
    <location>
        <begin position="12"/>
        <end position="21"/>
    </location>
</feature>
<name>A0A9J5WYK2_SOLCO</name>
<keyword evidence="3" id="KW-1185">Reference proteome</keyword>
<comment type="caution">
    <text evidence="2">The sequence shown here is derived from an EMBL/GenBank/DDBJ whole genome shotgun (WGS) entry which is preliminary data.</text>
</comment>